<proteinExistence type="predicted"/>
<dbReference type="RefSeq" id="XP_067063551.1">
    <property type="nucleotide sequence ID" value="XM_067207778.1"/>
</dbReference>
<feature type="region of interest" description="Disordered" evidence="1">
    <location>
        <begin position="358"/>
        <end position="522"/>
    </location>
</feature>
<dbReference type="Proteomes" id="UP000674143">
    <property type="component" value="Unassembled WGS sequence"/>
</dbReference>
<feature type="compositionally biased region" description="Low complexity" evidence="1">
    <location>
        <begin position="197"/>
        <end position="215"/>
    </location>
</feature>
<dbReference type="GeneID" id="92361712"/>
<feature type="compositionally biased region" description="Polar residues" evidence="1">
    <location>
        <begin position="444"/>
        <end position="455"/>
    </location>
</feature>
<feature type="compositionally biased region" description="Low complexity" evidence="1">
    <location>
        <begin position="106"/>
        <end position="115"/>
    </location>
</feature>
<protein>
    <submittedName>
        <fullName evidence="2">Uncharacterized protein</fullName>
    </submittedName>
</protein>
<feature type="region of interest" description="Disordered" evidence="1">
    <location>
        <begin position="1090"/>
        <end position="1110"/>
    </location>
</feature>
<reference evidence="3" key="2">
    <citation type="journal article" date="2021" name="Sci. Data">
        <title>Chromosome-scale genome sequencing, assembly and annotation of six genomes from subfamily Leishmaniinae.</title>
        <authorList>
            <person name="Almutairi H."/>
            <person name="Urbaniak M.D."/>
            <person name="Bates M.D."/>
            <person name="Jariyapan N."/>
            <person name="Kwakye-Nuako G."/>
            <person name="Thomaz Soccol V."/>
            <person name="Al-Salem W.S."/>
            <person name="Dillon R.J."/>
            <person name="Bates P.A."/>
            <person name="Gatherer D."/>
        </authorList>
    </citation>
    <scope>NUCLEOTIDE SEQUENCE [LARGE SCALE GENOMIC DNA]</scope>
</reference>
<organism evidence="2 3">
    <name type="scientific">Leishmania orientalis</name>
    <dbReference type="NCBI Taxonomy" id="2249476"/>
    <lineage>
        <taxon>Eukaryota</taxon>
        <taxon>Discoba</taxon>
        <taxon>Euglenozoa</taxon>
        <taxon>Kinetoplastea</taxon>
        <taxon>Metakinetoplastina</taxon>
        <taxon>Trypanosomatida</taxon>
        <taxon>Trypanosomatidae</taxon>
        <taxon>Leishmaniinae</taxon>
        <taxon>Leishmania</taxon>
    </lineage>
</organism>
<feature type="compositionally biased region" description="Low complexity" evidence="1">
    <location>
        <begin position="280"/>
        <end position="297"/>
    </location>
</feature>
<feature type="compositionally biased region" description="Polar residues" evidence="1">
    <location>
        <begin position="182"/>
        <end position="196"/>
    </location>
</feature>
<sequence>MQTRTHSGDSSVSNSPSHGLRRSNLPAPLAPEVLTSSLPVPQRLGGPSSCPVNRSGRPAPDVPRMPPLSPAASPPAAQGRSPPLQQRESYQHRAQPGSRSRGGGALSLPLSSTPTQAASVSVQESVDGNGRRVYHHTRSSVSSGSSGNGLERNNNALGLRTHELAPSVSSLSSRLPAVTQPHKLSTSATATSNVAMSQPPAQLQSQSASTATTPVVPTSPVRLVSQPEVTILTVSSPARRCCLVADDTDRGVQIAPVSTAQIPLPPPPLQPVPATASHPSSTANVTSANNSGTSGSAHQQEAAARVGGRDSSSSTEAYLRDNPRVRMLVNNLYQHVVTTQPEVPLQYLAQLGADTAARTPYTPLTTPVPQRGEARRPPGQQMRTVPQPRQLAGRGPGSAHPTNTHAATEARSSSMLMSAELHRDSTGTGDSGGGQTRARPVHPTPQQSVSASSRGGENDLAGSSSNGTVSSGVGNRPSSLASRSDPATVVRLLRTPPSAPTASPQPCGGRSGASVGSPAAPQSIPGTVAHTIASGKVIVSGSVSSKHGSSQLLQRPGLVTSSLANSGFPSGGAGHQTGSSPALLQHSGGSGSAFRSSGGATQHSMASFAASVSGIERGEATPSDLSSLFSTNSVDLQEFIAEFRVAKEERYGGSVDHPAITLDELACIIESSSFTCADAEVLLDLFDELKPCARYLAGVRSPTRCSSAMSVTLKHNNSPPLGRCGLGAGSVNSVSSFNGTVTTTAAAEGAATGKLRGAGVVHGSGVAAMHNNGNVSGLAWPAGRVQGAESCVAAAHPPANIAAKNANRGQRRLADEAQYSDGVTHGGRADAMDSKVLVIGNGMSSGVAHASPDEAGNYKPYRRCTPDVFEDASPSQRQQEVSQLPDSDAADGEEAPTVPFDTLLARMAYKIQGRYPSEAIRIAFYGMVVDDESVAAALESSGRSTGFGADGASLVANGRSLRGVVSTESLTPSELTAMGSGSAGTATTGYGTLPSCTVPLTRCIAEGLFARLGMVDVTAGELQRGLRSAGLPIGQDEQRAWECHLEDFARLVRAITAVSERGSSVSPANILLTSLRESYLQRGSSSSFTIGNNTSGSGGTVPATSAPWKE</sequence>
<feature type="compositionally biased region" description="Polar residues" evidence="1">
    <location>
        <begin position="1"/>
        <end position="17"/>
    </location>
</feature>
<feature type="compositionally biased region" description="Pro residues" evidence="1">
    <location>
        <begin position="60"/>
        <end position="73"/>
    </location>
</feature>
<feature type="compositionally biased region" description="Low complexity" evidence="1">
    <location>
        <begin position="74"/>
        <end position="83"/>
    </location>
</feature>
<feature type="compositionally biased region" description="Low complexity" evidence="1">
    <location>
        <begin position="462"/>
        <end position="475"/>
    </location>
</feature>
<feature type="compositionally biased region" description="Low complexity" evidence="1">
    <location>
        <begin position="139"/>
        <end position="149"/>
    </location>
</feature>
<feature type="compositionally biased region" description="Polar residues" evidence="1">
    <location>
        <begin position="400"/>
        <end position="416"/>
    </location>
</feature>
<gene>
    <name evidence="2" type="ORF">LSCM4_05848</name>
</gene>
<feature type="region of interest" description="Disordered" evidence="1">
    <location>
        <begin position="1"/>
        <end position="154"/>
    </location>
</feature>
<feature type="region of interest" description="Disordered" evidence="1">
    <location>
        <begin position="168"/>
        <end position="215"/>
    </location>
</feature>
<reference evidence="3" key="1">
    <citation type="journal article" date="2021" name="Microbiol. Resour. Announc.">
        <title>LGAAP: Leishmaniinae Genome Assembly and Annotation Pipeline.</title>
        <authorList>
            <person name="Almutairi H."/>
            <person name="Urbaniak M.D."/>
            <person name="Bates M.D."/>
            <person name="Jariyapan N."/>
            <person name="Kwakye-Nuako G."/>
            <person name="Thomaz-Soccol V."/>
            <person name="Al-Salem W.S."/>
            <person name="Dillon R.J."/>
            <person name="Bates P.A."/>
            <person name="Gatherer D."/>
        </authorList>
    </citation>
    <scope>NUCLEOTIDE SEQUENCE [LARGE SCALE GENOMIC DNA]</scope>
</reference>
<feature type="region of interest" description="Disordered" evidence="1">
    <location>
        <begin position="848"/>
        <end position="897"/>
    </location>
</feature>
<feature type="compositionally biased region" description="Polar residues" evidence="1">
    <location>
        <begin position="873"/>
        <end position="885"/>
    </location>
</feature>
<dbReference type="AlphaFoldDB" id="A0A836KRA3"/>
<accession>A0A836KRA3</accession>
<feature type="region of interest" description="Disordered" evidence="1">
    <location>
        <begin position="258"/>
        <end position="319"/>
    </location>
</feature>
<feature type="compositionally biased region" description="Polar residues" evidence="1">
    <location>
        <begin position="116"/>
        <end position="126"/>
    </location>
</feature>
<evidence type="ECO:0000313" key="2">
    <source>
        <dbReference type="EMBL" id="KAG5479840.1"/>
    </source>
</evidence>
<feature type="region of interest" description="Disordered" evidence="1">
    <location>
        <begin position="563"/>
        <end position="599"/>
    </location>
</feature>
<evidence type="ECO:0000313" key="3">
    <source>
        <dbReference type="Proteomes" id="UP000674143"/>
    </source>
</evidence>
<keyword evidence="3" id="KW-1185">Reference proteome</keyword>
<name>A0A836KRA3_9TRYP</name>
<evidence type="ECO:0000256" key="1">
    <source>
        <dbReference type="SAM" id="MobiDB-lite"/>
    </source>
</evidence>
<dbReference type="EMBL" id="JAFHLR010000021">
    <property type="protein sequence ID" value="KAG5479840.1"/>
    <property type="molecule type" value="Genomic_DNA"/>
</dbReference>
<dbReference type="KEGG" id="loi:92361712"/>
<comment type="caution">
    <text evidence="2">The sequence shown here is derived from an EMBL/GenBank/DDBJ whole genome shotgun (WGS) entry which is preliminary data.</text>
</comment>